<evidence type="ECO:0000313" key="2">
    <source>
        <dbReference type="Proteomes" id="UP000680588"/>
    </source>
</evidence>
<gene>
    <name evidence="1" type="ORF">KG104_02430</name>
</gene>
<reference evidence="1" key="1">
    <citation type="submission" date="2021-06" db="EMBL/GenBank/DDBJ databases">
        <title>Novel species in genus Arthrobacter.</title>
        <authorList>
            <person name="Zhang G."/>
        </authorList>
    </citation>
    <scope>NUCLEOTIDE SEQUENCE</scope>
    <source>
        <strain evidence="1">Zg-ZUI122</strain>
    </source>
</reference>
<keyword evidence="2" id="KW-1185">Reference proteome</keyword>
<name>A0A975S6F3_9MICC</name>
<dbReference type="EMBL" id="CP076456">
    <property type="protein sequence ID" value="QWQ36688.1"/>
    <property type="molecule type" value="Genomic_DNA"/>
</dbReference>
<sequence>MAAVVLGWNPATAFGAGPGRADYAMAAATVDRTGLFGIRWRVGRGQQMARGTDVWLFAQGRHGRGLLGHGVVAAAPQPGAALPARLGLLAGVVFDLLLPPGDALPAELLQESVPDLNWNAVRSTGTVVPPPAEGQMRAAWTSYLRSRPVPEGWLGAVDPTIPLPGSLPQDTLREVAVNRCEHDPEGVQRCVAFHGTSCAACGLSMEQMYGPAGASFVQVHHIVPPSAISPDYVLDPVSDLVPMCPNCHAIAHRGAPDPYTPAELRQMLASARGAQPFRNSIPGTVPTPEQLDAQADAARLRDTSLHPKDTQ</sequence>
<proteinExistence type="predicted"/>
<dbReference type="KEGG" id="asun:KG104_02430"/>
<protein>
    <recommendedName>
        <fullName evidence="3">HNH domain-containing protein</fullName>
    </recommendedName>
</protein>
<organism evidence="1 2">
    <name type="scientific">Arthrobacter sunyaminii</name>
    <dbReference type="NCBI Taxonomy" id="2816859"/>
    <lineage>
        <taxon>Bacteria</taxon>
        <taxon>Bacillati</taxon>
        <taxon>Actinomycetota</taxon>
        <taxon>Actinomycetes</taxon>
        <taxon>Micrococcales</taxon>
        <taxon>Micrococcaceae</taxon>
        <taxon>Arthrobacter</taxon>
    </lineage>
</organism>
<evidence type="ECO:0000313" key="1">
    <source>
        <dbReference type="EMBL" id="QWQ36688.1"/>
    </source>
</evidence>
<accession>A0A975S6F3</accession>
<dbReference type="CDD" id="cd00085">
    <property type="entry name" value="HNHc"/>
    <property type="match status" value="1"/>
</dbReference>
<evidence type="ECO:0008006" key="3">
    <source>
        <dbReference type="Google" id="ProtNLM"/>
    </source>
</evidence>
<dbReference type="InterPro" id="IPR003615">
    <property type="entry name" value="HNH_nuc"/>
</dbReference>
<dbReference type="Proteomes" id="UP000680588">
    <property type="component" value="Chromosome"/>
</dbReference>
<dbReference type="RefSeq" id="WP_207348497.1">
    <property type="nucleotide sequence ID" value="NZ_CP076456.1"/>
</dbReference>
<dbReference type="AlphaFoldDB" id="A0A975S6F3"/>